<accession>A0A9P5ZL73</accession>
<feature type="compositionally biased region" description="Polar residues" evidence="1">
    <location>
        <begin position="1"/>
        <end position="10"/>
    </location>
</feature>
<dbReference type="EMBL" id="MU154675">
    <property type="protein sequence ID" value="KAF9489320.1"/>
    <property type="molecule type" value="Genomic_DNA"/>
</dbReference>
<organism evidence="2 3">
    <name type="scientific">Pleurotus eryngii</name>
    <name type="common">Boletus of the steppes</name>
    <dbReference type="NCBI Taxonomy" id="5323"/>
    <lineage>
        <taxon>Eukaryota</taxon>
        <taxon>Fungi</taxon>
        <taxon>Dikarya</taxon>
        <taxon>Basidiomycota</taxon>
        <taxon>Agaricomycotina</taxon>
        <taxon>Agaricomycetes</taxon>
        <taxon>Agaricomycetidae</taxon>
        <taxon>Agaricales</taxon>
        <taxon>Pleurotineae</taxon>
        <taxon>Pleurotaceae</taxon>
        <taxon>Pleurotus</taxon>
    </lineage>
</organism>
<reference evidence="2" key="1">
    <citation type="submission" date="2020-11" db="EMBL/GenBank/DDBJ databases">
        <authorList>
            <consortium name="DOE Joint Genome Institute"/>
            <person name="Ahrendt S."/>
            <person name="Riley R."/>
            <person name="Andreopoulos W."/>
            <person name="Labutti K."/>
            <person name="Pangilinan J."/>
            <person name="Ruiz-Duenas F.J."/>
            <person name="Barrasa J.M."/>
            <person name="Sanchez-Garcia M."/>
            <person name="Camarero S."/>
            <person name="Miyauchi S."/>
            <person name="Serrano A."/>
            <person name="Linde D."/>
            <person name="Babiker R."/>
            <person name="Drula E."/>
            <person name="Ayuso-Fernandez I."/>
            <person name="Pacheco R."/>
            <person name="Padilla G."/>
            <person name="Ferreira P."/>
            <person name="Barriuso J."/>
            <person name="Kellner H."/>
            <person name="Castanera R."/>
            <person name="Alfaro M."/>
            <person name="Ramirez L."/>
            <person name="Pisabarro A.G."/>
            <person name="Kuo A."/>
            <person name="Tritt A."/>
            <person name="Lipzen A."/>
            <person name="He G."/>
            <person name="Yan M."/>
            <person name="Ng V."/>
            <person name="Cullen D."/>
            <person name="Martin F."/>
            <person name="Rosso M.-N."/>
            <person name="Henrissat B."/>
            <person name="Hibbett D."/>
            <person name="Martinez A.T."/>
            <person name="Grigoriev I.V."/>
        </authorList>
    </citation>
    <scope>NUCLEOTIDE SEQUENCE</scope>
    <source>
        <strain evidence="2">ATCC 90797</strain>
    </source>
</reference>
<protein>
    <submittedName>
        <fullName evidence="2">Uncharacterized protein</fullName>
    </submittedName>
</protein>
<feature type="compositionally biased region" description="Pro residues" evidence="1">
    <location>
        <begin position="16"/>
        <end position="31"/>
    </location>
</feature>
<evidence type="ECO:0000313" key="2">
    <source>
        <dbReference type="EMBL" id="KAF9489320.1"/>
    </source>
</evidence>
<dbReference type="AlphaFoldDB" id="A0A9P5ZL73"/>
<feature type="region of interest" description="Disordered" evidence="1">
    <location>
        <begin position="1"/>
        <end position="35"/>
    </location>
</feature>
<name>A0A9P5ZL73_PLEER</name>
<comment type="caution">
    <text evidence="2">The sequence shown here is derived from an EMBL/GenBank/DDBJ whole genome shotgun (WGS) entry which is preliminary data.</text>
</comment>
<keyword evidence="3" id="KW-1185">Reference proteome</keyword>
<proteinExistence type="predicted"/>
<evidence type="ECO:0000256" key="1">
    <source>
        <dbReference type="SAM" id="MobiDB-lite"/>
    </source>
</evidence>
<feature type="compositionally biased region" description="Polar residues" evidence="1">
    <location>
        <begin position="62"/>
        <end position="73"/>
    </location>
</feature>
<sequence>MQRQNHSSTPHHLAQPPEPCLHLGPPPPHPKNIPSINAALARSHAAQTCLPTISGAVPHNNPVPSTSQPVEPQSTHHRTVPTSAMGPSNARTSFPTHLLPYQLQINASHSLGLQQLVQGLEMAIFQHCITTVSGEQQEGYISWAGNGFRKEGKHGNM</sequence>
<evidence type="ECO:0000313" key="3">
    <source>
        <dbReference type="Proteomes" id="UP000807025"/>
    </source>
</evidence>
<dbReference type="Proteomes" id="UP000807025">
    <property type="component" value="Unassembled WGS sequence"/>
</dbReference>
<feature type="region of interest" description="Disordered" evidence="1">
    <location>
        <begin position="52"/>
        <end position="88"/>
    </location>
</feature>
<gene>
    <name evidence="2" type="ORF">BDN71DRAFT_1435466</name>
</gene>